<gene>
    <name evidence="2" type="primary">Ttpal_0</name>
    <name evidence="2" type="ORF">AVEN_62143_1</name>
</gene>
<dbReference type="PANTHER" id="PTHR10174">
    <property type="entry name" value="ALPHA-TOCOPHEROL TRANSFER PROTEIN-RELATED"/>
    <property type="match status" value="1"/>
</dbReference>
<dbReference type="OrthoDB" id="6682367at2759"/>
<dbReference type="Proteomes" id="UP000499080">
    <property type="component" value="Unassembled WGS sequence"/>
</dbReference>
<dbReference type="GO" id="GO:1902936">
    <property type="term" value="F:phosphatidylinositol bisphosphate binding"/>
    <property type="evidence" value="ECO:0007669"/>
    <property type="project" value="TreeGrafter"/>
</dbReference>
<dbReference type="Gene3D" id="1.20.5.1200">
    <property type="entry name" value="Alpha-tocopherol transfer"/>
    <property type="match status" value="1"/>
</dbReference>
<accession>A0A4Y2MKN2</accession>
<evidence type="ECO:0000313" key="2">
    <source>
        <dbReference type="EMBL" id="GBN27731.1"/>
    </source>
</evidence>
<evidence type="ECO:0000313" key="3">
    <source>
        <dbReference type="Proteomes" id="UP000499080"/>
    </source>
</evidence>
<dbReference type="PROSITE" id="PS50191">
    <property type="entry name" value="CRAL_TRIO"/>
    <property type="match status" value="1"/>
</dbReference>
<sequence length="293" mass="34154">MLDKNPKAMSTGKEVLPFSMGYLPESFQQKSFNELNDTPQNRIEGLQEIKKLMKAEEIFGDMEFDDEYLVMFLRCQSYDVKAAFERLKNMLSLKKSHMFMFTHQKYENIEICFIKNIVRFLPYRCPDGCAAMLINVDNWKPEEFPVVEVKRMAPILLFHALRDPMTQVNGFKAIIDAKSNPLKHLKHCTFQNLYLMYHGSQNCVPGIFHEYHLVNPSVLSRFCLSMWMPFLSEELKKKIHIHSSPKGLLDFFPPHMIPTCYGGELGDYDMTPWLREAMQPEMLETICGKPKSS</sequence>
<dbReference type="Gene3D" id="3.40.525.10">
    <property type="entry name" value="CRAL-TRIO lipid binding domain"/>
    <property type="match status" value="1"/>
</dbReference>
<dbReference type="PRINTS" id="PR00180">
    <property type="entry name" value="CRETINALDHBP"/>
</dbReference>
<dbReference type="InterPro" id="IPR011074">
    <property type="entry name" value="CRAL/TRIO_N_dom"/>
</dbReference>
<dbReference type="PANTHER" id="PTHR10174:SF208">
    <property type="entry name" value="CRAL-TRIO DOMAIN-CONTAINING PROTEIN DDB_G0278031"/>
    <property type="match status" value="1"/>
</dbReference>
<dbReference type="SUPFAM" id="SSF46938">
    <property type="entry name" value="CRAL/TRIO N-terminal domain"/>
    <property type="match status" value="1"/>
</dbReference>
<dbReference type="SMART" id="SM00516">
    <property type="entry name" value="SEC14"/>
    <property type="match status" value="1"/>
</dbReference>
<proteinExistence type="predicted"/>
<dbReference type="EMBL" id="BGPR01007549">
    <property type="protein sequence ID" value="GBN27731.1"/>
    <property type="molecule type" value="Genomic_DNA"/>
</dbReference>
<dbReference type="InterPro" id="IPR036273">
    <property type="entry name" value="CRAL/TRIO_N_dom_sf"/>
</dbReference>
<comment type="caution">
    <text evidence="2">The sequence shown here is derived from an EMBL/GenBank/DDBJ whole genome shotgun (WGS) entry which is preliminary data.</text>
</comment>
<reference evidence="2 3" key="1">
    <citation type="journal article" date="2019" name="Sci. Rep.">
        <title>Orb-weaving spider Araneus ventricosus genome elucidates the spidroin gene catalogue.</title>
        <authorList>
            <person name="Kono N."/>
            <person name="Nakamura H."/>
            <person name="Ohtoshi R."/>
            <person name="Moran D.A.P."/>
            <person name="Shinohara A."/>
            <person name="Yoshida Y."/>
            <person name="Fujiwara M."/>
            <person name="Mori M."/>
            <person name="Tomita M."/>
            <person name="Arakawa K."/>
        </authorList>
    </citation>
    <scope>NUCLEOTIDE SEQUENCE [LARGE SCALE GENOMIC DNA]</scope>
</reference>
<name>A0A4Y2MKN2_ARAVE</name>
<organism evidence="2 3">
    <name type="scientific">Araneus ventricosus</name>
    <name type="common">Orbweaver spider</name>
    <name type="synonym">Epeira ventricosa</name>
    <dbReference type="NCBI Taxonomy" id="182803"/>
    <lineage>
        <taxon>Eukaryota</taxon>
        <taxon>Metazoa</taxon>
        <taxon>Ecdysozoa</taxon>
        <taxon>Arthropoda</taxon>
        <taxon>Chelicerata</taxon>
        <taxon>Arachnida</taxon>
        <taxon>Araneae</taxon>
        <taxon>Araneomorphae</taxon>
        <taxon>Entelegynae</taxon>
        <taxon>Araneoidea</taxon>
        <taxon>Araneidae</taxon>
        <taxon>Araneus</taxon>
    </lineage>
</organism>
<dbReference type="AlphaFoldDB" id="A0A4Y2MKN2"/>
<keyword evidence="3" id="KW-1185">Reference proteome</keyword>
<dbReference type="CDD" id="cd00170">
    <property type="entry name" value="SEC14"/>
    <property type="match status" value="1"/>
</dbReference>
<evidence type="ECO:0000259" key="1">
    <source>
        <dbReference type="PROSITE" id="PS50191"/>
    </source>
</evidence>
<dbReference type="SMART" id="SM01100">
    <property type="entry name" value="CRAL_TRIO_N"/>
    <property type="match status" value="1"/>
</dbReference>
<dbReference type="Gene3D" id="1.10.8.20">
    <property type="entry name" value="N-terminal domain of phosphatidylinositol transfer protein sec14p"/>
    <property type="match status" value="1"/>
</dbReference>
<protein>
    <submittedName>
        <fullName evidence="2">Alpha-tocopherol transfer protein-like</fullName>
    </submittedName>
</protein>
<feature type="domain" description="CRAL-TRIO" evidence="1">
    <location>
        <begin position="164"/>
        <end position="269"/>
    </location>
</feature>
<dbReference type="Pfam" id="PF00650">
    <property type="entry name" value="CRAL_TRIO"/>
    <property type="match status" value="1"/>
</dbReference>
<dbReference type="SUPFAM" id="SSF52087">
    <property type="entry name" value="CRAL/TRIO domain"/>
    <property type="match status" value="1"/>
</dbReference>
<dbReference type="InterPro" id="IPR001251">
    <property type="entry name" value="CRAL-TRIO_dom"/>
</dbReference>
<dbReference type="InterPro" id="IPR036865">
    <property type="entry name" value="CRAL-TRIO_dom_sf"/>
</dbReference>
<dbReference type="GO" id="GO:0016020">
    <property type="term" value="C:membrane"/>
    <property type="evidence" value="ECO:0007669"/>
    <property type="project" value="TreeGrafter"/>
</dbReference>